<dbReference type="InterPro" id="IPR036737">
    <property type="entry name" value="OmpA-like_sf"/>
</dbReference>
<name>A0A272EQZ9_9RHOO</name>
<dbReference type="GO" id="GO:0009279">
    <property type="term" value="C:cell outer membrane"/>
    <property type="evidence" value="ECO:0007669"/>
    <property type="project" value="UniProtKB-SubCell"/>
</dbReference>
<dbReference type="SUPFAM" id="SSF103088">
    <property type="entry name" value="OmpA-like"/>
    <property type="match status" value="1"/>
</dbReference>
<dbReference type="InterPro" id="IPR027367">
    <property type="entry name" value="Gly-zipper_YMGG"/>
</dbReference>
<dbReference type="OrthoDB" id="9782229at2"/>
<dbReference type="PROSITE" id="PS51123">
    <property type="entry name" value="OMPA_2"/>
    <property type="match status" value="1"/>
</dbReference>
<keyword evidence="9" id="KW-1185">Reference proteome</keyword>
<dbReference type="Proteomes" id="UP000216107">
    <property type="component" value="Unassembled WGS sequence"/>
</dbReference>
<keyword evidence="3" id="KW-0998">Cell outer membrane</keyword>
<dbReference type="PANTHER" id="PTHR30329">
    <property type="entry name" value="STATOR ELEMENT OF FLAGELLAR MOTOR COMPLEX"/>
    <property type="match status" value="1"/>
</dbReference>
<dbReference type="Pfam" id="PF13441">
    <property type="entry name" value="Gly-zipper_YMGG"/>
    <property type="match status" value="1"/>
</dbReference>
<dbReference type="PROSITE" id="PS51257">
    <property type="entry name" value="PROKAR_LIPOPROTEIN"/>
    <property type="match status" value="1"/>
</dbReference>
<accession>A0A272EQZ9</accession>
<dbReference type="Pfam" id="PF00691">
    <property type="entry name" value="OmpA"/>
    <property type="match status" value="1"/>
</dbReference>
<dbReference type="Gene3D" id="3.30.1330.60">
    <property type="entry name" value="OmpA-like domain"/>
    <property type="match status" value="1"/>
</dbReference>
<evidence type="ECO:0000256" key="2">
    <source>
        <dbReference type="ARBA" id="ARBA00023136"/>
    </source>
</evidence>
<evidence type="ECO:0000313" key="8">
    <source>
        <dbReference type="Proteomes" id="UP000216107"/>
    </source>
</evidence>
<sequence>MKTSSTLPALTAALILVGCANMTETQRGTLIGTGIGAAAGAAIGKASGSNKVGRDAAIGAAVGAAGGYIWSSRMEQQRRAMEEATAGTGVSVSRTADDQLKLDIPSDISFAVNRADIQPNFRTVLDQFATSLRNNTGTRVDIVGHTDSTGSDAINNPLSVRRAESVRDYLVGRGVSSSRFKTAGVGASQPIADNTTASGRALNRRVEIYVGELR</sequence>
<organism evidence="7 8">
    <name type="scientific">Candidatus Dactylopiibacterium carminicum</name>
    <dbReference type="NCBI Taxonomy" id="857335"/>
    <lineage>
        <taxon>Bacteria</taxon>
        <taxon>Pseudomonadati</taxon>
        <taxon>Pseudomonadota</taxon>
        <taxon>Betaproteobacteria</taxon>
        <taxon>Rhodocyclales</taxon>
        <taxon>Rhodocyclaceae</taxon>
        <taxon>Candidatus Dactylopiibacterium</taxon>
    </lineage>
</organism>
<dbReference type="EMBL" id="NMRN01000036">
    <property type="protein sequence ID" value="PAS92528.1"/>
    <property type="molecule type" value="Genomic_DNA"/>
</dbReference>
<evidence type="ECO:0000313" key="9">
    <source>
        <dbReference type="Proteomes" id="UP000623509"/>
    </source>
</evidence>
<dbReference type="InterPro" id="IPR006665">
    <property type="entry name" value="OmpA-like"/>
</dbReference>
<dbReference type="PRINTS" id="PR01021">
    <property type="entry name" value="OMPADOMAIN"/>
</dbReference>
<comment type="subcellular location">
    <subcellularLocation>
        <location evidence="1">Cell outer membrane</location>
    </subcellularLocation>
</comment>
<evidence type="ECO:0000256" key="3">
    <source>
        <dbReference type="ARBA" id="ARBA00023237"/>
    </source>
</evidence>
<evidence type="ECO:0000256" key="1">
    <source>
        <dbReference type="ARBA" id="ARBA00004442"/>
    </source>
</evidence>
<dbReference type="CDD" id="cd07185">
    <property type="entry name" value="OmpA_C-like"/>
    <property type="match status" value="1"/>
</dbReference>
<reference evidence="7 8" key="2">
    <citation type="submission" date="2017-07" db="EMBL/GenBank/DDBJ databases">
        <title>Candidatus Dactylopiibacterium carminicum, a nitrogen-fixing symbiont of the cochineal insect Dactylopius coccus and Dactylopius opuntiae (Hemiptera: Coccoidea: Dactylopiidae).</title>
        <authorList>
            <person name="Vera A."/>
        </authorList>
    </citation>
    <scope>NUCLEOTIDE SEQUENCE [LARGE SCALE GENOMIC DNA]</scope>
    <source>
        <strain evidence="7 8">NFDCM</strain>
    </source>
</reference>
<evidence type="ECO:0000313" key="7">
    <source>
        <dbReference type="EMBL" id="PAS92528.1"/>
    </source>
</evidence>
<evidence type="ECO:0000259" key="5">
    <source>
        <dbReference type="PROSITE" id="PS51123"/>
    </source>
</evidence>
<gene>
    <name evidence="6" type="ORF">BGI27_11955</name>
    <name evidence="7" type="ORF">CGU29_11350</name>
</gene>
<evidence type="ECO:0000256" key="4">
    <source>
        <dbReference type="PROSITE-ProRule" id="PRU00473"/>
    </source>
</evidence>
<dbReference type="AlphaFoldDB" id="A0A272EQZ9"/>
<dbReference type="EMBL" id="MDUX01000040">
    <property type="protein sequence ID" value="KAF7598710.1"/>
    <property type="molecule type" value="Genomic_DNA"/>
</dbReference>
<keyword evidence="2 4" id="KW-0472">Membrane</keyword>
<dbReference type="InterPro" id="IPR050330">
    <property type="entry name" value="Bact_OuterMem_StrucFunc"/>
</dbReference>
<comment type="caution">
    <text evidence="7">The sequence shown here is derived from an EMBL/GenBank/DDBJ whole genome shotgun (WGS) entry which is preliminary data.</text>
</comment>
<dbReference type="Proteomes" id="UP000623509">
    <property type="component" value="Unassembled WGS sequence"/>
</dbReference>
<protein>
    <recommendedName>
        <fullName evidence="5">OmpA-like domain-containing protein</fullName>
    </recommendedName>
</protein>
<feature type="domain" description="OmpA-like" evidence="5">
    <location>
        <begin position="97"/>
        <end position="214"/>
    </location>
</feature>
<dbReference type="InterPro" id="IPR006664">
    <property type="entry name" value="OMP_bac"/>
</dbReference>
<dbReference type="PRINTS" id="PR01023">
    <property type="entry name" value="NAFLGMOTY"/>
</dbReference>
<proteinExistence type="predicted"/>
<reference evidence="6 9" key="1">
    <citation type="submission" date="2016-08" db="EMBL/GenBank/DDBJ databases">
        <title>Candidatus Dactylopiibacterium carminicum genome sequence.</title>
        <authorList>
            <person name="Ramirez-Puebla S.T."/>
            <person name="Ormeno-Orrillo E."/>
            <person name="Vera-Ponce De Leon A."/>
            <person name="Luis L."/>
            <person name="Sanchez-Flores A."/>
            <person name="Monica R."/>
            <person name="Martinez-Romero E."/>
        </authorList>
    </citation>
    <scope>NUCLEOTIDE SEQUENCE [LARGE SCALE GENOMIC DNA]</scope>
    <source>
        <strain evidence="6">END1</strain>
    </source>
</reference>
<dbReference type="PANTHER" id="PTHR30329:SF21">
    <property type="entry name" value="LIPOPROTEIN YIAD-RELATED"/>
    <property type="match status" value="1"/>
</dbReference>
<evidence type="ECO:0000313" key="6">
    <source>
        <dbReference type="EMBL" id="KAF7598710.1"/>
    </source>
</evidence>